<evidence type="ECO:0000256" key="1">
    <source>
        <dbReference type="SAM" id="MobiDB-lite"/>
    </source>
</evidence>
<dbReference type="EMBL" id="VEVO01000017">
    <property type="protein sequence ID" value="KAF0028192.1"/>
    <property type="molecule type" value="Genomic_DNA"/>
</dbReference>
<evidence type="ECO:0000313" key="3">
    <source>
        <dbReference type="Proteomes" id="UP000438429"/>
    </source>
</evidence>
<accession>A0A6A4SC24</accession>
<evidence type="ECO:0000313" key="2">
    <source>
        <dbReference type="EMBL" id="KAF0028192.1"/>
    </source>
</evidence>
<dbReference type="AlphaFoldDB" id="A0A6A4SC24"/>
<feature type="compositionally biased region" description="Low complexity" evidence="1">
    <location>
        <begin position="75"/>
        <end position="85"/>
    </location>
</feature>
<feature type="region of interest" description="Disordered" evidence="1">
    <location>
        <begin position="75"/>
        <end position="112"/>
    </location>
</feature>
<sequence length="112" mass="12553">MWRKTAVRLHNASPVYHDAPLTQHPGADLTSLQHFVVRRSFFVFVFLFYCNTARAQRMTQVIRVNVRAPCAAAARGGRGLAAPPAAREEESNDLLKGMSVEPEEGFKVDRRS</sequence>
<organism evidence="2 3">
    <name type="scientific">Scophthalmus maximus</name>
    <name type="common">Turbot</name>
    <name type="synonym">Psetta maxima</name>
    <dbReference type="NCBI Taxonomy" id="52904"/>
    <lineage>
        <taxon>Eukaryota</taxon>
        <taxon>Metazoa</taxon>
        <taxon>Chordata</taxon>
        <taxon>Craniata</taxon>
        <taxon>Vertebrata</taxon>
        <taxon>Euteleostomi</taxon>
        <taxon>Actinopterygii</taxon>
        <taxon>Neopterygii</taxon>
        <taxon>Teleostei</taxon>
        <taxon>Neoteleostei</taxon>
        <taxon>Acanthomorphata</taxon>
        <taxon>Carangaria</taxon>
        <taxon>Pleuronectiformes</taxon>
        <taxon>Pleuronectoidei</taxon>
        <taxon>Scophthalmidae</taxon>
        <taxon>Scophthalmus</taxon>
    </lineage>
</organism>
<dbReference type="Proteomes" id="UP000438429">
    <property type="component" value="Unassembled WGS sequence"/>
</dbReference>
<proteinExistence type="predicted"/>
<name>A0A6A4SC24_SCOMX</name>
<reference evidence="2 3" key="1">
    <citation type="submission" date="2019-06" db="EMBL/GenBank/DDBJ databases">
        <title>Draft genomes of female and male turbot (Scophthalmus maximus).</title>
        <authorList>
            <person name="Xu H."/>
            <person name="Xu X.-W."/>
            <person name="Shao C."/>
            <person name="Chen S."/>
        </authorList>
    </citation>
    <scope>NUCLEOTIDE SEQUENCE [LARGE SCALE GENOMIC DNA]</scope>
    <source>
        <strain evidence="2">Ysfricsl-2016a</strain>
        <tissue evidence="2">Blood</tissue>
    </source>
</reference>
<gene>
    <name evidence="2" type="ORF">F2P81_019279</name>
</gene>
<protein>
    <submittedName>
        <fullName evidence="2">Uncharacterized protein</fullName>
    </submittedName>
</protein>
<comment type="caution">
    <text evidence="2">The sequence shown here is derived from an EMBL/GenBank/DDBJ whole genome shotgun (WGS) entry which is preliminary data.</text>
</comment>